<organism evidence="1 2">
    <name type="scientific">Portunus trituberculatus</name>
    <name type="common">Swimming crab</name>
    <name type="synonym">Neptunus trituberculatus</name>
    <dbReference type="NCBI Taxonomy" id="210409"/>
    <lineage>
        <taxon>Eukaryota</taxon>
        <taxon>Metazoa</taxon>
        <taxon>Ecdysozoa</taxon>
        <taxon>Arthropoda</taxon>
        <taxon>Crustacea</taxon>
        <taxon>Multicrustacea</taxon>
        <taxon>Malacostraca</taxon>
        <taxon>Eumalacostraca</taxon>
        <taxon>Eucarida</taxon>
        <taxon>Decapoda</taxon>
        <taxon>Pleocyemata</taxon>
        <taxon>Brachyura</taxon>
        <taxon>Eubrachyura</taxon>
        <taxon>Portunoidea</taxon>
        <taxon>Portunidae</taxon>
        <taxon>Portuninae</taxon>
        <taxon>Portunus</taxon>
    </lineage>
</organism>
<dbReference type="AlphaFoldDB" id="A0A5B7EBA4"/>
<accession>A0A5B7EBA4</accession>
<evidence type="ECO:0000313" key="2">
    <source>
        <dbReference type="Proteomes" id="UP000324222"/>
    </source>
</evidence>
<proteinExistence type="predicted"/>
<dbReference type="EMBL" id="VSRR010002289">
    <property type="protein sequence ID" value="MPC30629.1"/>
    <property type="molecule type" value="Genomic_DNA"/>
</dbReference>
<comment type="caution">
    <text evidence="1">The sequence shown here is derived from an EMBL/GenBank/DDBJ whole genome shotgun (WGS) entry which is preliminary data.</text>
</comment>
<keyword evidence="2" id="KW-1185">Reference proteome</keyword>
<gene>
    <name evidence="1" type="ORF">E2C01_023897</name>
</gene>
<evidence type="ECO:0000313" key="1">
    <source>
        <dbReference type="EMBL" id="MPC30629.1"/>
    </source>
</evidence>
<dbReference type="Proteomes" id="UP000324222">
    <property type="component" value="Unassembled WGS sequence"/>
</dbReference>
<name>A0A5B7EBA4_PORTR</name>
<protein>
    <submittedName>
        <fullName evidence="1">Uncharacterized protein</fullName>
    </submittedName>
</protein>
<reference evidence="1 2" key="1">
    <citation type="submission" date="2019-05" db="EMBL/GenBank/DDBJ databases">
        <title>Another draft genome of Portunus trituberculatus and its Hox gene families provides insights of decapod evolution.</title>
        <authorList>
            <person name="Jeong J.-H."/>
            <person name="Song I."/>
            <person name="Kim S."/>
            <person name="Choi T."/>
            <person name="Kim D."/>
            <person name="Ryu S."/>
            <person name="Kim W."/>
        </authorList>
    </citation>
    <scope>NUCLEOTIDE SEQUENCE [LARGE SCALE GENOMIC DNA]</scope>
    <source>
        <tissue evidence="1">Muscle</tissue>
    </source>
</reference>
<sequence>MHLPSSRVLCLTPNGGFEMEMFVKEAILDSANYTKRRATTASALSLEEDILEGSCLSTFTSRQGTN</sequence>